<dbReference type="PANTHER" id="PTHR37549">
    <property type="entry name" value="LIPOPROTEIN LPRI"/>
    <property type="match status" value="1"/>
</dbReference>
<dbReference type="GO" id="GO:0005576">
    <property type="term" value="C:extracellular region"/>
    <property type="evidence" value="ECO:0007669"/>
    <property type="project" value="TreeGrafter"/>
</dbReference>
<dbReference type="EMBL" id="JQHM01000016">
    <property type="protein sequence ID" value="KFX01421.1"/>
    <property type="molecule type" value="Genomic_DNA"/>
</dbReference>
<dbReference type="Proteomes" id="UP000032869">
    <property type="component" value="Unassembled WGS sequence"/>
</dbReference>
<dbReference type="Proteomes" id="UP000032874">
    <property type="component" value="Unassembled WGS sequence"/>
</dbReference>
<dbReference type="STRING" id="55207.KP22_19315"/>
<comment type="caution">
    <text evidence="2">The sequence shown here is derived from an EMBL/GenBank/DDBJ whole genome shotgun (WGS) entry which is preliminary data.</text>
</comment>
<keyword evidence="1" id="KW-0732">Signal</keyword>
<evidence type="ECO:0008006" key="6">
    <source>
        <dbReference type="Google" id="ProtNLM"/>
    </source>
</evidence>
<feature type="chain" id="PRO_5001887232" description="Lysozyme inhibitor LprI N-terminal domain-containing protein" evidence="1">
    <location>
        <begin position="25"/>
        <end position="266"/>
    </location>
</feature>
<evidence type="ECO:0000313" key="3">
    <source>
        <dbReference type="EMBL" id="KFX19880.1"/>
    </source>
</evidence>
<dbReference type="AlphaFoldDB" id="A0A093SXC1"/>
<accession>A0A093SXC1</accession>
<dbReference type="RefSeq" id="WP_039305296.1">
    <property type="nucleotide sequence ID" value="NZ_JQHL01000005.1"/>
</dbReference>
<dbReference type="InterPro" id="IPR052755">
    <property type="entry name" value="Lysozyme_Inhibitor_LprI"/>
</dbReference>
<dbReference type="eggNOG" id="COG4461">
    <property type="taxonomic scope" value="Bacteria"/>
</dbReference>
<dbReference type="EMBL" id="JQHL01000005">
    <property type="protein sequence ID" value="KFX19880.1"/>
    <property type="molecule type" value="Genomic_DNA"/>
</dbReference>
<evidence type="ECO:0000313" key="2">
    <source>
        <dbReference type="EMBL" id="KFX01421.1"/>
    </source>
</evidence>
<dbReference type="PANTHER" id="PTHR37549:SF1">
    <property type="entry name" value="LIPOPROTEIN LPRI"/>
    <property type="match status" value="1"/>
</dbReference>
<name>A0A093SXC1_9GAMM</name>
<evidence type="ECO:0000313" key="5">
    <source>
        <dbReference type="Proteomes" id="UP000032874"/>
    </source>
</evidence>
<feature type="signal peptide" evidence="1">
    <location>
        <begin position="1"/>
        <end position="24"/>
    </location>
</feature>
<protein>
    <recommendedName>
        <fullName evidence="6">Lysozyme inhibitor LprI N-terminal domain-containing protein</fullName>
    </recommendedName>
</protein>
<dbReference type="Gene3D" id="1.20.1270.180">
    <property type="match status" value="1"/>
</dbReference>
<reference evidence="4 5" key="1">
    <citation type="submission" date="2014-08" db="EMBL/GenBank/DDBJ databases">
        <title>Genome sequences of NCPPB Pectobacterium isolates.</title>
        <authorList>
            <person name="Glover R.H."/>
            <person name="Sapp M."/>
            <person name="Elphinstone J."/>
        </authorList>
    </citation>
    <scope>NUCLEOTIDE SEQUENCE [LARGE SCALE GENOMIC DNA]</scope>
    <source>
        <strain evidence="3 4">NCPPB 2793</strain>
        <strain evidence="2 5">NCPPB 2795</strain>
    </source>
</reference>
<gene>
    <name evidence="3" type="ORF">JV35_13280</name>
    <name evidence="2" type="ORF">KP22_19315</name>
</gene>
<sequence>MKIAFIVIAAAGMTLASLSHPAQAASFPCEKAASVQEKLICASPLLGQLDEELAQAWKISRASLTTYGNSAPWEKMLNQFQRSWLTTRDQCKDEDCLRQRYQQQLNRLRYLNDIAQHALPSPITPVKSTSCFHGSFSYTYVMSGLSAEEYRDLGDYFREMYDQKAPYHAVSLTMTNQRGKIEGGASIAFRYGNKLDDSDFTARQMSDRQAIGKGESSFGQQVKILLTCIDDDHLQIATFGSNQEEGYLFNYLLERDEIPLKQERTP</sequence>
<keyword evidence="4" id="KW-1185">Reference proteome</keyword>
<evidence type="ECO:0000313" key="4">
    <source>
        <dbReference type="Proteomes" id="UP000032869"/>
    </source>
</evidence>
<proteinExistence type="predicted"/>
<evidence type="ECO:0000256" key="1">
    <source>
        <dbReference type="SAM" id="SignalP"/>
    </source>
</evidence>
<organism evidence="2 5">
    <name type="scientific">Pectobacterium betavasculorum</name>
    <dbReference type="NCBI Taxonomy" id="55207"/>
    <lineage>
        <taxon>Bacteria</taxon>
        <taxon>Pseudomonadati</taxon>
        <taxon>Pseudomonadota</taxon>
        <taxon>Gammaproteobacteria</taxon>
        <taxon>Enterobacterales</taxon>
        <taxon>Pectobacteriaceae</taxon>
        <taxon>Pectobacterium</taxon>
    </lineage>
</organism>
<dbReference type="OrthoDB" id="5957809at2"/>